<dbReference type="Proteomes" id="UP000316313">
    <property type="component" value="Chromosome"/>
</dbReference>
<keyword evidence="3 7" id="KW-0812">Transmembrane</keyword>
<evidence type="ECO:0000256" key="4">
    <source>
        <dbReference type="ARBA" id="ARBA00022989"/>
    </source>
</evidence>
<feature type="transmembrane region" description="Helical" evidence="7">
    <location>
        <begin position="233"/>
        <end position="256"/>
    </location>
</feature>
<evidence type="ECO:0000313" key="8">
    <source>
        <dbReference type="EMBL" id="QDH18067.1"/>
    </source>
</evidence>
<reference evidence="8 9" key="1">
    <citation type="submission" date="2019-03" db="EMBL/GenBank/DDBJ databases">
        <title>The complete genome sequence of Swingsia samuiensis NBRC107927(T).</title>
        <authorList>
            <person name="Chua K.-O."/>
            <person name="Chan K.-G."/>
            <person name="See-Too W.-S."/>
        </authorList>
    </citation>
    <scope>NUCLEOTIDE SEQUENCE [LARGE SCALE GENOMIC DNA]</scope>
    <source>
        <strain evidence="8 9">AH83</strain>
    </source>
</reference>
<dbReference type="InterPro" id="IPR002549">
    <property type="entry name" value="AI-2E-like"/>
</dbReference>
<feature type="transmembrane region" description="Helical" evidence="7">
    <location>
        <begin position="166"/>
        <end position="189"/>
    </location>
</feature>
<dbReference type="GO" id="GO:0055085">
    <property type="term" value="P:transmembrane transport"/>
    <property type="evidence" value="ECO:0007669"/>
    <property type="project" value="TreeGrafter"/>
</dbReference>
<evidence type="ECO:0000256" key="2">
    <source>
        <dbReference type="ARBA" id="ARBA00009773"/>
    </source>
</evidence>
<proteinExistence type="inferred from homology"/>
<keyword evidence="9" id="KW-1185">Reference proteome</keyword>
<dbReference type="Pfam" id="PF01594">
    <property type="entry name" value="AI-2E_transport"/>
    <property type="match status" value="1"/>
</dbReference>
<evidence type="ECO:0000256" key="7">
    <source>
        <dbReference type="SAM" id="Phobius"/>
    </source>
</evidence>
<dbReference type="PANTHER" id="PTHR21716:SF62">
    <property type="entry name" value="TRANSPORT PROTEIN YDBI-RELATED"/>
    <property type="match status" value="1"/>
</dbReference>
<feature type="transmembrane region" description="Helical" evidence="7">
    <location>
        <begin position="288"/>
        <end position="307"/>
    </location>
</feature>
<keyword evidence="4 7" id="KW-1133">Transmembrane helix</keyword>
<comment type="similarity">
    <text evidence="2">Belongs to the autoinducer-2 exporter (AI-2E) (TC 2.A.86) family.</text>
</comment>
<evidence type="ECO:0000256" key="3">
    <source>
        <dbReference type="ARBA" id="ARBA00022692"/>
    </source>
</evidence>
<gene>
    <name evidence="8" type="ORF">E3D00_08560</name>
</gene>
<evidence type="ECO:0000313" key="9">
    <source>
        <dbReference type="Proteomes" id="UP000316313"/>
    </source>
</evidence>
<feature type="transmembrane region" description="Helical" evidence="7">
    <location>
        <begin position="328"/>
        <end position="351"/>
    </location>
</feature>
<dbReference type="KEGG" id="ssam:E3D00_08560"/>
<feature type="transmembrane region" description="Helical" evidence="7">
    <location>
        <begin position="77"/>
        <end position="97"/>
    </location>
</feature>
<evidence type="ECO:0000256" key="5">
    <source>
        <dbReference type="ARBA" id="ARBA00023136"/>
    </source>
</evidence>
<accession>A0A4Y6UNY7</accession>
<organism evidence="8 9">
    <name type="scientific">Swingsia samuiensis</name>
    <dbReference type="NCBI Taxonomy" id="1293412"/>
    <lineage>
        <taxon>Bacteria</taxon>
        <taxon>Pseudomonadati</taxon>
        <taxon>Pseudomonadota</taxon>
        <taxon>Alphaproteobacteria</taxon>
        <taxon>Acetobacterales</taxon>
        <taxon>Acetobacteraceae</taxon>
        <taxon>Swingsia</taxon>
    </lineage>
</organism>
<dbReference type="PANTHER" id="PTHR21716">
    <property type="entry name" value="TRANSMEMBRANE PROTEIN"/>
    <property type="match status" value="1"/>
</dbReference>
<keyword evidence="5 7" id="KW-0472">Membrane</keyword>
<name>A0A4Y6UNY7_9PROT</name>
<evidence type="ECO:0000256" key="1">
    <source>
        <dbReference type="ARBA" id="ARBA00004141"/>
    </source>
</evidence>
<feature type="region of interest" description="Disordered" evidence="6">
    <location>
        <begin position="360"/>
        <end position="389"/>
    </location>
</feature>
<dbReference type="GO" id="GO:0016020">
    <property type="term" value="C:membrane"/>
    <property type="evidence" value="ECO:0007669"/>
    <property type="project" value="UniProtKB-SubCell"/>
</dbReference>
<feature type="transmembrane region" description="Helical" evidence="7">
    <location>
        <begin position="47"/>
        <end position="65"/>
    </location>
</feature>
<feature type="compositionally biased region" description="Acidic residues" evidence="6">
    <location>
        <begin position="373"/>
        <end position="383"/>
    </location>
</feature>
<feature type="transmembrane region" description="Helical" evidence="7">
    <location>
        <begin position="21"/>
        <end position="41"/>
    </location>
</feature>
<sequence>MHFSFSSPQEQSETNPPARELGKIAGLLRITLSIAAIMLSLWLMKDVLAVVFAAALLAIVLHGLARMLRRRLPFIPYQAAVGLVTLVILLAIVALFWSSGPQISDQFIRLKDALTQQSGDLKTQLSNNTLGKMILDHWPAALGGNDKTTAGLTSWSSGIAGSVTGLLSSAFGVIGTVAVIAIAGLYFALSPAIYIDGLLRLVPPPHRNGTRELLMAAGSTLWAWTAGQALDMLVVGLLSGIGLSLIGVPLALALGVVAGLCNFIPYIGAIMGAVPAIILGFSQGPQEALFVAILYSVIQFFEGNVLAPFIQRHAVHMPPALAILSQTVFSSILGLPGLILASPITAALLAMGNKATAPLEDEDHTRRIVGEISPEDENSDTSEADSKES</sequence>
<comment type="subcellular location">
    <subcellularLocation>
        <location evidence="1">Membrane</location>
        <topology evidence="1">Multi-pass membrane protein</topology>
    </subcellularLocation>
</comment>
<evidence type="ECO:0000256" key="6">
    <source>
        <dbReference type="SAM" id="MobiDB-lite"/>
    </source>
</evidence>
<protein>
    <submittedName>
        <fullName evidence="8">AI-2E family transporter</fullName>
    </submittedName>
</protein>
<dbReference type="AlphaFoldDB" id="A0A4Y6UNY7"/>
<dbReference type="OrthoDB" id="5761230at2"/>
<feature type="transmembrane region" description="Helical" evidence="7">
    <location>
        <begin position="263"/>
        <end position="282"/>
    </location>
</feature>
<dbReference type="RefSeq" id="WP_141462448.1">
    <property type="nucleotide sequence ID" value="NZ_CP038141.1"/>
</dbReference>
<dbReference type="EMBL" id="CP038141">
    <property type="protein sequence ID" value="QDH18067.1"/>
    <property type="molecule type" value="Genomic_DNA"/>
</dbReference>